<dbReference type="PANTHER" id="PTHR37813">
    <property type="entry name" value="FELS-2 PROPHAGE PROTEIN"/>
    <property type="match status" value="1"/>
</dbReference>
<evidence type="ECO:0000259" key="3">
    <source>
        <dbReference type="Pfam" id="PF10145"/>
    </source>
</evidence>
<dbReference type="AlphaFoldDB" id="A0A9Y2ER02"/>
<dbReference type="RefSeq" id="WP_309320443.1">
    <property type="nucleotide sequence ID" value="NZ_CP120678.1"/>
</dbReference>
<protein>
    <submittedName>
        <fullName evidence="4">Phage tail tape measure protein</fullName>
    </submittedName>
</protein>
<evidence type="ECO:0000313" key="4">
    <source>
        <dbReference type="EMBL" id="WIW70607.1"/>
    </source>
</evidence>
<sequence length="747" mass="78892">MEAIFKLAAIYSVVDKLTGPVKKMSGSVINFEKMLNKANGMQNYGMKMGVGAAAIGVAADKMKSGILSIAEPYSKIEDATAQLQTVTTSTMGSMQKSLKATQQAAINWSKSHTDSAESYLQATTKMASAGLNDIQAIAGTSSALALAKANMGEAGSAAELLSQIYNNMGDKTRDANQEMTHLSDVMTKTMQLYQVKNLGALGEGLAAAMSSAKNYKVSVEELNMVIGQLNNLGITGSAAGTAFSATLRQMNKASQDLGFSIARTADGGINLTETIVNIKNKYGDFSSMTQEQQMAFQSAFGDEGLRAIGLLMDQTDGMKSALQEVTGATGETAKALAILEDTGSARMQVAMNKLEAMKIQFGEKILGNKTLMEEILPGIMNNVEWIGNLATSFMELHPQMTQNIVLFTVLGAVALGAIAPVIAIIGGVLTLAGSGLGAIVKIGQGTKWFFNLLRSEAVITYLLNLKIKLISAFMSGRAAVVRCAASMQTFILSMWRASAAAAMAGAQGLKQMTIGLAMMARQAIMTAVTAIPAMIAAVWSFTIALLANPITWIVLGIAALALAIYYCAKNWDIISLAAQNAWNVIVEVFQSGLSCIKEGINGALAWIDNMMTTFFNSGAALWEAFTGGIRSALSGPAEAVKEGLQWIRNMLPFSDAKEGPLSQLTHNGKKLMSTIAEGVTIEAPKLHDAVGDGLDIDDLFPKPPKGGQGGSGKSIVFQGPITIEVENMNKPDDFFGALKQFADEVGG</sequence>
<proteinExistence type="predicted"/>
<reference evidence="4" key="1">
    <citation type="submission" date="2023-03" db="EMBL/GenBank/DDBJ databases">
        <title>Selenobaculum gbiensis gen. nov. sp. nov., a new bacterium isolated from the gut microbiota of IBD patient.</title>
        <authorList>
            <person name="Yeo S."/>
            <person name="Park H."/>
            <person name="Huh C.S."/>
        </authorList>
    </citation>
    <scope>NUCLEOTIDE SEQUENCE</scope>
    <source>
        <strain evidence="4">ICN-92133</strain>
    </source>
</reference>
<feature type="transmembrane region" description="Helical" evidence="2">
    <location>
        <begin position="523"/>
        <end position="544"/>
    </location>
</feature>
<feature type="transmembrane region" description="Helical" evidence="2">
    <location>
        <begin position="550"/>
        <end position="568"/>
    </location>
</feature>
<dbReference type="EMBL" id="CP120678">
    <property type="protein sequence ID" value="WIW70607.1"/>
    <property type="molecule type" value="Genomic_DNA"/>
</dbReference>
<dbReference type="NCBIfam" id="TIGR01760">
    <property type="entry name" value="tape_meas_TP901"/>
    <property type="match status" value="1"/>
</dbReference>
<keyword evidence="5" id="KW-1185">Reference proteome</keyword>
<gene>
    <name evidence="4" type="ORF">P3F81_12085</name>
</gene>
<feature type="domain" description="Phage tail tape measure protein" evidence="3">
    <location>
        <begin position="102"/>
        <end position="301"/>
    </location>
</feature>
<name>A0A9Y2ER02_9FIRM</name>
<evidence type="ECO:0000256" key="1">
    <source>
        <dbReference type="ARBA" id="ARBA00022612"/>
    </source>
</evidence>
<feature type="transmembrane region" description="Helical" evidence="2">
    <location>
        <begin position="404"/>
        <end position="432"/>
    </location>
</feature>
<evidence type="ECO:0000256" key="2">
    <source>
        <dbReference type="SAM" id="Phobius"/>
    </source>
</evidence>
<dbReference type="Proteomes" id="UP001243623">
    <property type="component" value="Chromosome"/>
</dbReference>
<dbReference type="InterPro" id="IPR010090">
    <property type="entry name" value="Phage_tape_meas"/>
</dbReference>
<dbReference type="PANTHER" id="PTHR37813:SF1">
    <property type="entry name" value="FELS-2 PROPHAGE PROTEIN"/>
    <property type="match status" value="1"/>
</dbReference>
<organism evidence="4 5">
    <name type="scientific">Selenobaculum gibii</name>
    <dbReference type="NCBI Taxonomy" id="3054208"/>
    <lineage>
        <taxon>Bacteria</taxon>
        <taxon>Bacillati</taxon>
        <taxon>Bacillota</taxon>
        <taxon>Negativicutes</taxon>
        <taxon>Selenomonadales</taxon>
        <taxon>Selenomonadaceae</taxon>
        <taxon>Selenobaculum</taxon>
    </lineage>
</organism>
<keyword evidence="1" id="KW-1188">Viral release from host cell</keyword>
<evidence type="ECO:0000313" key="5">
    <source>
        <dbReference type="Proteomes" id="UP001243623"/>
    </source>
</evidence>
<dbReference type="Pfam" id="PF10145">
    <property type="entry name" value="PhageMin_Tail"/>
    <property type="match status" value="1"/>
</dbReference>
<accession>A0A9Y2ER02</accession>
<dbReference type="KEGG" id="sgbi:P3F81_12085"/>
<keyword evidence="2" id="KW-1133">Transmembrane helix</keyword>
<keyword evidence="2" id="KW-0472">Membrane</keyword>
<keyword evidence="2" id="KW-0812">Transmembrane</keyword>